<dbReference type="Gene3D" id="1.20.1070.10">
    <property type="entry name" value="Rhodopsin 7-helix transmembrane proteins"/>
    <property type="match status" value="1"/>
</dbReference>
<dbReference type="InterPro" id="IPR052954">
    <property type="entry name" value="GPCR-Ligand_Int"/>
</dbReference>
<sequence>METFSLKLYAKRQKRYGKAHPKLRIFLLSSIQRSHVRIVGKASKKCLSFGVAKKNCRSCKNAIRKKVPATKHKCRKNCTGSSKVMEPFLSLECLQHLKRKGLEVNALTMDDDTSTYARVKRCLFPSLRTNSDKNHVVKNMTNCLYKKYFSYAVSQNQGDPDDIKRNLTAIVPHSYGEHGDCDQKWCRAGDTNYRHSSLPRGKNLTGQAVREDIKKVRDPYTSAKMTEKLATLSTTNPNEHNNMMISRKAPKGSHYSESESLDIRERCPQSITRTYHNKTLPGIRWLPCQSQNSLITPLRSQNLDIGDEHMSIVGNVLVYLMSLAVCDSLYLLFCLTLSFLHCSNTDLSEEAFMYIPNAKVLSDLFSNTAVWLTVCFTLERFIAVRLPMRGKTWCTVSKAKVAILMTFVVCAVNTLPEFFETKIVEISGNYSSHYSGRLTGNDSSCHRQELPEKLTKRYDKKRCVHRPLHHTLRGNSASRQSMTSLTLMSSPSIRSHRRKIHSARRKVLYKMKKL</sequence>
<gene>
    <name evidence="7" type="ORF">MAR_031191</name>
</gene>
<evidence type="ECO:0000256" key="5">
    <source>
        <dbReference type="SAM" id="MobiDB-lite"/>
    </source>
</evidence>
<evidence type="ECO:0000256" key="3">
    <source>
        <dbReference type="ARBA" id="ARBA00022989"/>
    </source>
</evidence>
<evidence type="ECO:0000256" key="2">
    <source>
        <dbReference type="ARBA" id="ARBA00022692"/>
    </source>
</evidence>
<dbReference type="Pfam" id="PF20700">
    <property type="entry name" value="Mutator"/>
    <property type="match status" value="1"/>
</dbReference>
<organism evidence="7 8">
    <name type="scientific">Mya arenaria</name>
    <name type="common">Soft-shell clam</name>
    <dbReference type="NCBI Taxonomy" id="6604"/>
    <lineage>
        <taxon>Eukaryota</taxon>
        <taxon>Metazoa</taxon>
        <taxon>Spiralia</taxon>
        <taxon>Lophotrochozoa</taxon>
        <taxon>Mollusca</taxon>
        <taxon>Bivalvia</taxon>
        <taxon>Autobranchia</taxon>
        <taxon>Heteroconchia</taxon>
        <taxon>Euheterodonta</taxon>
        <taxon>Imparidentia</taxon>
        <taxon>Neoheterodontei</taxon>
        <taxon>Myida</taxon>
        <taxon>Myoidea</taxon>
        <taxon>Myidae</taxon>
        <taxon>Mya</taxon>
    </lineage>
</organism>
<proteinExistence type="predicted"/>
<dbReference type="Proteomes" id="UP001164746">
    <property type="component" value="Chromosome 10"/>
</dbReference>
<evidence type="ECO:0000313" key="8">
    <source>
        <dbReference type="Proteomes" id="UP001164746"/>
    </source>
</evidence>
<dbReference type="SUPFAM" id="SSF81321">
    <property type="entry name" value="Family A G protein-coupled receptor-like"/>
    <property type="match status" value="1"/>
</dbReference>
<protein>
    <recommendedName>
        <fullName evidence="6">G-protein coupled receptors family 1 profile domain-containing protein</fullName>
    </recommendedName>
</protein>
<dbReference type="Pfam" id="PF00001">
    <property type="entry name" value="7tm_1"/>
    <property type="match status" value="1"/>
</dbReference>
<dbReference type="InterPro" id="IPR017452">
    <property type="entry name" value="GPCR_Rhodpsn_7TM"/>
</dbReference>
<keyword evidence="2" id="KW-0812">Transmembrane</keyword>
<keyword evidence="4" id="KW-0472">Membrane</keyword>
<feature type="region of interest" description="Disordered" evidence="5">
    <location>
        <begin position="234"/>
        <end position="258"/>
    </location>
</feature>
<evidence type="ECO:0000256" key="4">
    <source>
        <dbReference type="ARBA" id="ARBA00023136"/>
    </source>
</evidence>
<dbReference type="PANTHER" id="PTHR46641:SF2">
    <property type="entry name" value="FMRFAMIDE RECEPTOR"/>
    <property type="match status" value="1"/>
</dbReference>
<accession>A0ABY7F342</accession>
<comment type="subcellular location">
    <subcellularLocation>
        <location evidence="1">Membrane</location>
    </subcellularLocation>
</comment>
<dbReference type="EMBL" id="CP111021">
    <property type="protein sequence ID" value="WAR16597.1"/>
    <property type="molecule type" value="Genomic_DNA"/>
</dbReference>
<name>A0ABY7F342_MYAAR</name>
<keyword evidence="3" id="KW-1133">Transmembrane helix</keyword>
<keyword evidence="8" id="KW-1185">Reference proteome</keyword>
<dbReference type="PANTHER" id="PTHR46641">
    <property type="entry name" value="FMRFAMIDE RECEPTOR-RELATED"/>
    <property type="match status" value="1"/>
</dbReference>
<reference evidence="7" key="1">
    <citation type="submission" date="2022-11" db="EMBL/GenBank/DDBJ databases">
        <title>Centuries of genome instability and evolution in soft-shell clam transmissible cancer (bioRxiv).</title>
        <authorList>
            <person name="Hart S.F.M."/>
            <person name="Yonemitsu M.A."/>
            <person name="Giersch R.M."/>
            <person name="Beal B.F."/>
            <person name="Arriagada G."/>
            <person name="Davis B.W."/>
            <person name="Ostrander E.A."/>
            <person name="Goff S.P."/>
            <person name="Metzger M.J."/>
        </authorList>
    </citation>
    <scope>NUCLEOTIDE SEQUENCE</scope>
    <source>
        <strain evidence="7">MELC-2E11</strain>
        <tissue evidence="7">Siphon/mantle</tissue>
    </source>
</reference>
<evidence type="ECO:0000259" key="6">
    <source>
        <dbReference type="PROSITE" id="PS50262"/>
    </source>
</evidence>
<dbReference type="PROSITE" id="PS50262">
    <property type="entry name" value="G_PROTEIN_RECEP_F1_2"/>
    <property type="match status" value="1"/>
</dbReference>
<feature type="compositionally biased region" description="Polar residues" evidence="5">
    <location>
        <begin position="234"/>
        <end position="244"/>
    </location>
</feature>
<dbReference type="InterPro" id="IPR049012">
    <property type="entry name" value="Mutator_transp_dom"/>
</dbReference>
<dbReference type="InterPro" id="IPR000276">
    <property type="entry name" value="GPCR_Rhodpsn"/>
</dbReference>
<evidence type="ECO:0000256" key="1">
    <source>
        <dbReference type="ARBA" id="ARBA00004370"/>
    </source>
</evidence>
<feature type="domain" description="G-protein coupled receptors family 1 profile" evidence="6">
    <location>
        <begin position="291"/>
        <end position="445"/>
    </location>
</feature>
<evidence type="ECO:0000313" key="7">
    <source>
        <dbReference type="EMBL" id="WAR16597.1"/>
    </source>
</evidence>